<evidence type="ECO:0000313" key="3">
    <source>
        <dbReference type="EMBL" id="ARX80881.1"/>
    </source>
</evidence>
<evidence type="ECO:0000256" key="2">
    <source>
        <dbReference type="SAM" id="MobiDB-lite"/>
    </source>
</evidence>
<gene>
    <name evidence="3" type="ORF">SMD44_00279</name>
</gene>
<dbReference type="KEGG" id="salf:SMD44_00279"/>
<dbReference type="EMBL" id="CP021748">
    <property type="protein sequence ID" value="ARX80881.1"/>
    <property type="molecule type" value="Genomic_DNA"/>
</dbReference>
<evidence type="ECO:0000313" key="4">
    <source>
        <dbReference type="Proteomes" id="UP000195880"/>
    </source>
</evidence>
<organism evidence="3 4">
    <name type="scientific">Streptomyces alboflavus</name>
    <dbReference type="NCBI Taxonomy" id="67267"/>
    <lineage>
        <taxon>Bacteria</taxon>
        <taxon>Bacillati</taxon>
        <taxon>Actinomycetota</taxon>
        <taxon>Actinomycetes</taxon>
        <taxon>Kitasatosporales</taxon>
        <taxon>Streptomycetaceae</taxon>
        <taxon>Streptomyces</taxon>
    </lineage>
</organism>
<reference evidence="3 4" key="1">
    <citation type="submission" date="2017-05" db="EMBL/GenBank/DDBJ databases">
        <title>Streptomyces alboflavus Genome sequencing and assembly.</title>
        <authorList>
            <person name="Wang Y."/>
            <person name="Du B."/>
            <person name="Ding Y."/>
            <person name="Liu H."/>
            <person name="Hou Q."/>
            <person name="Liu K."/>
            <person name="Wang C."/>
            <person name="Yao L."/>
        </authorList>
    </citation>
    <scope>NUCLEOTIDE SEQUENCE [LARGE SCALE GENOMIC DNA]</scope>
    <source>
        <strain evidence="3 4">MDJK44</strain>
    </source>
</reference>
<protein>
    <submittedName>
        <fullName evidence="3">Uncharacterized protein</fullName>
    </submittedName>
</protein>
<feature type="compositionally biased region" description="Basic and acidic residues" evidence="2">
    <location>
        <begin position="113"/>
        <end position="130"/>
    </location>
</feature>
<evidence type="ECO:0000256" key="1">
    <source>
        <dbReference type="SAM" id="Coils"/>
    </source>
</evidence>
<proteinExistence type="predicted"/>
<dbReference type="Proteomes" id="UP000195880">
    <property type="component" value="Chromosome"/>
</dbReference>
<accession>A0A1Z1W393</accession>
<feature type="region of interest" description="Disordered" evidence="2">
    <location>
        <begin position="91"/>
        <end position="130"/>
    </location>
</feature>
<keyword evidence="1" id="KW-0175">Coiled coil</keyword>
<dbReference type="RefSeq" id="WP_087882531.1">
    <property type="nucleotide sequence ID" value="NZ_CP021748.1"/>
</dbReference>
<dbReference type="OrthoDB" id="4082200at2"/>
<feature type="coiled-coil region" evidence="1">
    <location>
        <begin position="14"/>
        <end position="41"/>
    </location>
</feature>
<sequence length="259" mass="28010">MTIFDKRPDMTEHLNRIRVDLAELRQRVDDQRHAVDQARQDANAAITTGLAEIRAVVRDGLNRGHDQLHDPLATLGTELVAIRAALNDIGRGRPGAAGSPPAHEEPPSVAEGSGRKEGERVRHDEPDRDHLDLLRKAAGISTARLTVHRDTWAFLVEHAGQDRHFHIPGAVTEDQGTVAVDVSGLSLVAALTSLRGVERAPGVDPGTAAIARHLYERVADTVRSLTASPHLGAEPVHIVIDDRAAPPTDEDRPPEAPQI</sequence>
<keyword evidence="4" id="KW-1185">Reference proteome</keyword>
<dbReference type="AlphaFoldDB" id="A0A1Z1W393"/>
<name>A0A1Z1W393_9ACTN</name>
<dbReference type="eggNOG" id="ENOG5030HU0">
    <property type="taxonomic scope" value="Bacteria"/>
</dbReference>